<dbReference type="Pfam" id="PF03401">
    <property type="entry name" value="TctC"/>
    <property type="match status" value="1"/>
</dbReference>
<dbReference type="InterPro" id="IPR005064">
    <property type="entry name" value="BUG"/>
</dbReference>
<keyword evidence="3" id="KW-1185">Reference proteome</keyword>
<accession>A0ABS6H6T9</accession>
<evidence type="ECO:0000313" key="3">
    <source>
        <dbReference type="Proteomes" id="UP000689967"/>
    </source>
</evidence>
<dbReference type="RefSeq" id="WP_216875663.1">
    <property type="nucleotide sequence ID" value="NZ_JAERQM010000003.1"/>
</dbReference>
<protein>
    <recommendedName>
        <fullName evidence="4">Tripartite tricarboxylate transporter substrate binding protein</fullName>
    </recommendedName>
</protein>
<organism evidence="2 3">
    <name type="scientific">Falsiroseomonas oleicola</name>
    <dbReference type="NCBI Taxonomy" id="2801474"/>
    <lineage>
        <taxon>Bacteria</taxon>
        <taxon>Pseudomonadati</taxon>
        <taxon>Pseudomonadota</taxon>
        <taxon>Alphaproteobacteria</taxon>
        <taxon>Acetobacterales</taxon>
        <taxon>Roseomonadaceae</taxon>
        <taxon>Falsiroseomonas</taxon>
    </lineage>
</organism>
<comment type="caution">
    <text evidence="2">The sequence shown here is derived from an EMBL/GenBank/DDBJ whole genome shotgun (WGS) entry which is preliminary data.</text>
</comment>
<reference evidence="2 3" key="1">
    <citation type="submission" date="2021-01" db="EMBL/GenBank/DDBJ databases">
        <title>Roseomonas sp. nov, a bacterium isolated from an oil production mixture in Yumen Oilfield.</title>
        <authorList>
            <person name="Wu D."/>
        </authorList>
    </citation>
    <scope>NUCLEOTIDE SEQUENCE [LARGE SCALE GENOMIC DNA]</scope>
    <source>
        <strain evidence="2 3">ROY-5-3</strain>
    </source>
</reference>
<dbReference type="PIRSF" id="PIRSF017082">
    <property type="entry name" value="YflP"/>
    <property type="match status" value="1"/>
</dbReference>
<dbReference type="PANTHER" id="PTHR42928:SF5">
    <property type="entry name" value="BLR1237 PROTEIN"/>
    <property type="match status" value="1"/>
</dbReference>
<proteinExistence type="inferred from homology"/>
<name>A0ABS6H6T9_9PROT</name>
<dbReference type="Proteomes" id="UP000689967">
    <property type="component" value="Unassembled WGS sequence"/>
</dbReference>
<evidence type="ECO:0000313" key="2">
    <source>
        <dbReference type="EMBL" id="MBU8544411.1"/>
    </source>
</evidence>
<evidence type="ECO:0008006" key="4">
    <source>
        <dbReference type="Google" id="ProtNLM"/>
    </source>
</evidence>
<sequence>MILSRRHLLGVGAGLSTPALAQPTWPRGPVRLVAPYAPGGTVDAVCRLVQPGLQSELGVPVVVENRPGAGGTMGTAAVARSAPDGQTFVLVFDSHVTNPALMPNRGFDSARDLAPVTLIGTTPMLVVTPAPRRWQSLPEVFEAAKRSEPEAISCASNGNGTLTHLVLAQIQKALGVSFLHVPYSGGGPLATAAASNQTDLALGAAALSGHVATGLVRALAQTGAERSGKYPNLVTLAECGVPGINAVSFTGVLAPIATPEPILRQFRAALVKVVEQPTISQRLRDGLGFDLLMSEPAAFGRFIDVQTETWARVVRENRVRID</sequence>
<dbReference type="EMBL" id="JAERQM010000003">
    <property type="protein sequence ID" value="MBU8544411.1"/>
    <property type="molecule type" value="Genomic_DNA"/>
</dbReference>
<gene>
    <name evidence="2" type="ORF">JJQ90_11885</name>
</gene>
<dbReference type="PANTHER" id="PTHR42928">
    <property type="entry name" value="TRICARBOXYLATE-BINDING PROTEIN"/>
    <property type="match status" value="1"/>
</dbReference>
<comment type="similarity">
    <text evidence="1">Belongs to the UPF0065 (bug) family.</text>
</comment>
<evidence type="ECO:0000256" key="1">
    <source>
        <dbReference type="ARBA" id="ARBA00006987"/>
    </source>
</evidence>